<comment type="caution">
    <text evidence="1">The sequence shown here is derived from an EMBL/GenBank/DDBJ whole genome shotgun (WGS) entry which is preliminary data.</text>
</comment>
<organism evidence="1 2">
    <name type="scientific">Taxus chinensis</name>
    <name type="common">Chinese yew</name>
    <name type="synonym">Taxus wallichiana var. chinensis</name>
    <dbReference type="NCBI Taxonomy" id="29808"/>
    <lineage>
        <taxon>Eukaryota</taxon>
        <taxon>Viridiplantae</taxon>
        <taxon>Streptophyta</taxon>
        <taxon>Embryophyta</taxon>
        <taxon>Tracheophyta</taxon>
        <taxon>Spermatophyta</taxon>
        <taxon>Pinopsida</taxon>
        <taxon>Pinidae</taxon>
        <taxon>Conifers II</taxon>
        <taxon>Cupressales</taxon>
        <taxon>Taxaceae</taxon>
        <taxon>Taxus</taxon>
    </lineage>
</organism>
<feature type="non-terminal residue" evidence="1">
    <location>
        <position position="1"/>
    </location>
</feature>
<proteinExistence type="predicted"/>
<dbReference type="EMBL" id="JAHRHJ020000295">
    <property type="protein sequence ID" value="KAH9294223.1"/>
    <property type="molecule type" value="Genomic_DNA"/>
</dbReference>
<dbReference type="AlphaFoldDB" id="A0AA38C7U3"/>
<keyword evidence="2" id="KW-1185">Reference proteome</keyword>
<evidence type="ECO:0000313" key="2">
    <source>
        <dbReference type="Proteomes" id="UP000824469"/>
    </source>
</evidence>
<evidence type="ECO:0000313" key="1">
    <source>
        <dbReference type="EMBL" id="KAH9294223.1"/>
    </source>
</evidence>
<protein>
    <submittedName>
        <fullName evidence="1">Uncharacterized protein</fullName>
    </submittedName>
</protein>
<accession>A0AA38C7U3</accession>
<sequence>FKFSSLEPVSTLVSEYLGVGDSDVAHMDLEDLKSQMLEGPREPVEDNIFTSGLYVAG</sequence>
<reference evidence="1 2" key="1">
    <citation type="journal article" date="2021" name="Nat. Plants">
        <title>The Taxus genome provides insights into paclitaxel biosynthesis.</title>
        <authorList>
            <person name="Xiong X."/>
            <person name="Gou J."/>
            <person name="Liao Q."/>
            <person name="Li Y."/>
            <person name="Zhou Q."/>
            <person name="Bi G."/>
            <person name="Li C."/>
            <person name="Du R."/>
            <person name="Wang X."/>
            <person name="Sun T."/>
            <person name="Guo L."/>
            <person name="Liang H."/>
            <person name="Lu P."/>
            <person name="Wu Y."/>
            <person name="Zhang Z."/>
            <person name="Ro D.K."/>
            <person name="Shang Y."/>
            <person name="Huang S."/>
            <person name="Yan J."/>
        </authorList>
    </citation>
    <scope>NUCLEOTIDE SEQUENCE [LARGE SCALE GENOMIC DNA]</scope>
    <source>
        <strain evidence="1">Ta-2019</strain>
    </source>
</reference>
<dbReference type="Proteomes" id="UP000824469">
    <property type="component" value="Unassembled WGS sequence"/>
</dbReference>
<feature type="non-terminal residue" evidence="1">
    <location>
        <position position="57"/>
    </location>
</feature>
<gene>
    <name evidence="1" type="ORF">KI387_040572</name>
</gene>
<name>A0AA38C7U3_TAXCH</name>